<organism evidence="1 2">
    <name type="scientific">Asparagus officinalis</name>
    <name type="common">Garden asparagus</name>
    <dbReference type="NCBI Taxonomy" id="4686"/>
    <lineage>
        <taxon>Eukaryota</taxon>
        <taxon>Viridiplantae</taxon>
        <taxon>Streptophyta</taxon>
        <taxon>Embryophyta</taxon>
        <taxon>Tracheophyta</taxon>
        <taxon>Spermatophyta</taxon>
        <taxon>Magnoliopsida</taxon>
        <taxon>Liliopsida</taxon>
        <taxon>Asparagales</taxon>
        <taxon>Asparagaceae</taxon>
        <taxon>Asparagoideae</taxon>
        <taxon>Asparagus</taxon>
    </lineage>
</organism>
<sequence length="108" mass="12469">MGSKLKSEAIRYWCNFRPLFQGWSSLIIKNIKKKLNVLYSCNRNFIVVTMMVGAWFCILQNLQSGKGYVTIIPCMTVVSSWEMWLDQSDGVLFSILCCCIILDCKNLR</sequence>
<evidence type="ECO:0000313" key="1">
    <source>
        <dbReference type="EMBL" id="ONK69797.1"/>
    </source>
</evidence>
<evidence type="ECO:0000313" key="2">
    <source>
        <dbReference type="Proteomes" id="UP000243459"/>
    </source>
</evidence>
<dbReference type="EMBL" id="CM007385">
    <property type="protein sequence ID" value="ONK69797.1"/>
    <property type="molecule type" value="Genomic_DNA"/>
</dbReference>
<protein>
    <submittedName>
        <fullName evidence="1">Uncharacterized protein</fullName>
    </submittedName>
</protein>
<proteinExistence type="predicted"/>
<dbReference type="Gramene" id="ONK69797">
    <property type="protein sequence ID" value="ONK69797"/>
    <property type="gene ID" value="A4U43_C05F26840"/>
</dbReference>
<keyword evidence="2" id="KW-1185">Reference proteome</keyword>
<dbReference type="Proteomes" id="UP000243459">
    <property type="component" value="Chromosome 5"/>
</dbReference>
<reference evidence="2" key="1">
    <citation type="journal article" date="2017" name="Nat. Commun.">
        <title>The asparagus genome sheds light on the origin and evolution of a young Y chromosome.</title>
        <authorList>
            <person name="Harkess A."/>
            <person name="Zhou J."/>
            <person name="Xu C."/>
            <person name="Bowers J.E."/>
            <person name="Van der Hulst R."/>
            <person name="Ayyampalayam S."/>
            <person name="Mercati F."/>
            <person name="Riccardi P."/>
            <person name="McKain M.R."/>
            <person name="Kakrana A."/>
            <person name="Tang H."/>
            <person name="Ray J."/>
            <person name="Groenendijk J."/>
            <person name="Arikit S."/>
            <person name="Mathioni S.M."/>
            <person name="Nakano M."/>
            <person name="Shan H."/>
            <person name="Telgmann-Rauber A."/>
            <person name="Kanno A."/>
            <person name="Yue Z."/>
            <person name="Chen H."/>
            <person name="Li W."/>
            <person name="Chen Y."/>
            <person name="Xu X."/>
            <person name="Zhang Y."/>
            <person name="Luo S."/>
            <person name="Chen H."/>
            <person name="Gao J."/>
            <person name="Mao Z."/>
            <person name="Pires J.C."/>
            <person name="Luo M."/>
            <person name="Kudrna D."/>
            <person name="Wing R.A."/>
            <person name="Meyers B.C."/>
            <person name="Yi K."/>
            <person name="Kong H."/>
            <person name="Lavrijsen P."/>
            <person name="Sunseri F."/>
            <person name="Falavigna A."/>
            <person name="Ye Y."/>
            <person name="Leebens-Mack J.H."/>
            <person name="Chen G."/>
        </authorList>
    </citation>
    <scope>NUCLEOTIDE SEQUENCE [LARGE SCALE GENOMIC DNA]</scope>
    <source>
        <strain evidence="2">cv. DH0086</strain>
    </source>
</reference>
<dbReference type="AlphaFoldDB" id="A0A5P1EX95"/>
<gene>
    <name evidence="1" type="ORF">A4U43_C05F26840</name>
</gene>
<accession>A0A5P1EX95</accession>
<name>A0A5P1EX95_ASPOF</name>